<keyword evidence="3" id="KW-1185">Reference proteome</keyword>
<organism evidence="3">
    <name type="scientific">Naegleria gruberi</name>
    <name type="common">Amoeba</name>
    <dbReference type="NCBI Taxonomy" id="5762"/>
    <lineage>
        <taxon>Eukaryota</taxon>
        <taxon>Discoba</taxon>
        <taxon>Heterolobosea</taxon>
        <taxon>Tetramitia</taxon>
        <taxon>Eutetramitia</taxon>
        <taxon>Vahlkampfiidae</taxon>
        <taxon>Naegleria</taxon>
    </lineage>
</organism>
<keyword evidence="1" id="KW-1133">Transmembrane helix</keyword>
<dbReference type="Proteomes" id="UP000006671">
    <property type="component" value="Unassembled WGS sequence"/>
</dbReference>
<gene>
    <name evidence="2" type="ORF">NAEGRDRAFT_76206</name>
</gene>
<feature type="transmembrane region" description="Helical" evidence="1">
    <location>
        <begin position="565"/>
        <end position="585"/>
    </location>
</feature>
<feature type="transmembrane region" description="Helical" evidence="1">
    <location>
        <begin position="373"/>
        <end position="391"/>
    </location>
</feature>
<dbReference type="RefSeq" id="XP_002668876.1">
    <property type="nucleotide sequence ID" value="XM_002668830.1"/>
</dbReference>
<keyword evidence="1" id="KW-0472">Membrane</keyword>
<dbReference type="EMBL" id="GG738940">
    <property type="protein sequence ID" value="EFC36132.1"/>
    <property type="molecule type" value="Genomic_DNA"/>
</dbReference>
<dbReference type="GeneID" id="8860460"/>
<protein>
    <submittedName>
        <fullName evidence="2">Predicted protein</fullName>
    </submittedName>
</protein>
<accession>D2W477</accession>
<sequence>MTPYETYTTLVDTICNNNGRENFGLFPHQTYCNYSKGQEASLPLSIIKPRYFEQVSEQNCKTKVGSFLTLHAYSLKYKGYSNLDETLSIQNSGKDLEIICDPALVNYVSQQFPSSKIYSSAYGAVVDCFAGSMLERFDLIIVDDYSLGPQFAGLSPKWDAHNSTLYPNSDLYLWEEWNVFPLKEIGILCLDENVELDDLKNIKLIENDFKVILNAIYLEGLAFNNAIKGNLTFVNGKNLMCSQVFYVWHFYYYFRVNRYENGFFNGISNDFSKFSSKFHLNLNETLQISESQWKFQNGNMSIFDFYISECFNCAKHRYDFYSAYTVDGVGINNCLVAPFDETFIPYLLMVILFVIYYIGLLTIYSKPSIKRRLIAPYLAPLYYIVSHAIIIGFDNTCTTITIPIQFGLTNAYSLSLIFVTLRLIISRYYYKIIARVKKEHMTAFRILFSKWIGNLIIVMLWPFGMSIAMSVLPLGYYYLMDDKFVDFTYYYYMVWWMIEVLAFGFLFILDFILNFKTLRTKGLKYYLLFDDPVFMRLDIITHLFQVFAIAPYIFESKVTFRVGSFFGFLIITLGSGGNAIAMEWFSIIKNYFRKEEESTGHGIELKMRDESYFNLIYVYSEKENNLENILCVEFLLSLENRAILEKDLNYLNDIFIQTYAMYELNISNQVKLDFLFLLDKCRNGEVVKFSDLDVLMIEVMKNVRDIANRLETTDFYRQWKRSTDVLKGQVDI</sequence>
<name>D2W477_NAEGR</name>
<evidence type="ECO:0000313" key="3">
    <source>
        <dbReference type="Proteomes" id="UP000006671"/>
    </source>
</evidence>
<proteinExistence type="predicted"/>
<dbReference type="AlphaFoldDB" id="D2W477"/>
<dbReference type="InParanoid" id="D2W477"/>
<dbReference type="VEuPathDB" id="AmoebaDB:NAEGRDRAFT_76206"/>
<dbReference type="SUPFAM" id="SSF48097">
    <property type="entry name" value="Regulator of G-protein signaling, RGS"/>
    <property type="match status" value="1"/>
</dbReference>
<feature type="transmembrane region" description="Helical" evidence="1">
    <location>
        <begin position="451"/>
        <end position="477"/>
    </location>
</feature>
<reference evidence="2 3" key="1">
    <citation type="journal article" date="2010" name="Cell">
        <title>The genome of Naegleria gruberi illuminates early eukaryotic versatility.</title>
        <authorList>
            <person name="Fritz-Laylin L.K."/>
            <person name="Prochnik S.E."/>
            <person name="Ginger M.L."/>
            <person name="Dacks J.B."/>
            <person name="Carpenter M.L."/>
            <person name="Field M.C."/>
            <person name="Kuo A."/>
            <person name="Paredez A."/>
            <person name="Chapman J."/>
            <person name="Pham J."/>
            <person name="Shu S."/>
            <person name="Neupane R."/>
            <person name="Cipriano M."/>
            <person name="Mancuso J."/>
            <person name="Tu H."/>
            <person name="Salamov A."/>
            <person name="Lindquist E."/>
            <person name="Shapiro H."/>
            <person name="Lucas S."/>
            <person name="Grigoriev I.V."/>
            <person name="Cande W.Z."/>
            <person name="Fulton C."/>
            <person name="Rokhsar D.S."/>
            <person name="Dawson S.C."/>
        </authorList>
    </citation>
    <scope>NUCLEOTIDE SEQUENCE [LARGE SCALE GENOMIC DNA]</scope>
    <source>
        <strain evidence="2 3">NEG-M</strain>
    </source>
</reference>
<evidence type="ECO:0000313" key="2">
    <source>
        <dbReference type="EMBL" id="EFC36132.1"/>
    </source>
</evidence>
<feature type="transmembrane region" description="Helical" evidence="1">
    <location>
        <begin position="411"/>
        <end position="430"/>
    </location>
</feature>
<dbReference type="OrthoDB" id="6417207at2759"/>
<dbReference type="KEGG" id="ngr:NAEGRDRAFT_76206"/>
<feature type="transmembrane region" description="Helical" evidence="1">
    <location>
        <begin position="489"/>
        <end position="513"/>
    </location>
</feature>
<feature type="transmembrane region" description="Helical" evidence="1">
    <location>
        <begin position="343"/>
        <end position="364"/>
    </location>
</feature>
<dbReference type="InterPro" id="IPR036305">
    <property type="entry name" value="RGS_sf"/>
</dbReference>
<evidence type="ECO:0000256" key="1">
    <source>
        <dbReference type="SAM" id="Phobius"/>
    </source>
</evidence>
<keyword evidence="1" id="KW-0812">Transmembrane</keyword>